<evidence type="ECO:0000313" key="10">
    <source>
        <dbReference type="EMBL" id="SGZ55169.1"/>
    </source>
</evidence>
<proteinExistence type="predicted"/>
<feature type="region of interest" description="Disordered" evidence="7">
    <location>
        <begin position="169"/>
        <end position="200"/>
    </location>
</feature>
<evidence type="ECO:0000256" key="4">
    <source>
        <dbReference type="ARBA" id="ARBA00022833"/>
    </source>
</evidence>
<dbReference type="EMBL" id="LT635767">
    <property type="protein sequence ID" value="SGZ55026.1"/>
    <property type="molecule type" value="Genomic_DNA"/>
</dbReference>
<evidence type="ECO:0000313" key="11">
    <source>
        <dbReference type="Proteomes" id="UP000182259"/>
    </source>
</evidence>
<keyword evidence="4" id="KW-0862">Zinc</keyword>
<dbReference type="GO" id="GO:0008270">
    <property type="term" value="F:zinc ion binding"/>
    <property type="evidence" value="ECO:0007669"/>
    <property type="project" value="UniProtKB-KW"/>
</dbReference>
<keyword evidence="12" id="KW-1185">Reference proteome</keyword>
<dbReference type="InterPro" id="IPR051643">
    <property type="entry name" value="Transcr_Reg_ZincFinger"/>
</dbReference>
<evidence type="ECO:0000256" key="5">
    <source>
        <dbReference type="ARBA" id="ARBA00023242"/>
    </source>
</evidence>
<feature type="domain" description="C2H2-type" evidence="8">
    <location>
        <begin position="201"/>
        <end position="228"/>
    </location>
</feature>
<dbReference type="GO" id="GO:0000978">
    <property type="term" value="F:RNA polymerase II cis-regulatory region sequence-specific DNA binding"/>
    <property type="evidence" value="ECO:0007669"/>
    <property type="project" value="TreeGrafter"/>
</dbReference>
<feature type="compositionally biased region" description="Polar residues" evidence="7">
    <location>
        <begin position="82"/>
        <end position="99"/>
    </location>
</feature>
<evidence type="ECO:0000256" key="1">
    <source>
        <dbReference type="ARBA" id="ARBA00004123"/>
    </source>
</evidence>
<protein>
    <submittedName>
        <fullName evidence="10">CIC11C00000003103</fullName>
    </submittedName>
    <submittedName>
        <fullName evidence="9">CIC11C00000005458</fullName>
    </submittedName>
</protein>
<evidence type="ECO:0000256" key="7">
    <source>
        <dbReference type="SAM" id="MobiDB-lite"/>
    </source>
</evidence>
<dbReference type="AlphaFoldDB" id="A0A1L0BV06"/>
<comment type="subcellular location">
    <subcellularLocation>
        <location evidence="1">Nucleus</location>
    </subcellularLocation>
</comment>
<feature type="region of interest" description="Disordered" evidence="7">
    <location>
        <begin position="78"/>
        <end position="102"/>
    </location>
</feature>
<dbReference type="GO" id="GO:0005634">
    <property type="term" value="C:nucleus"/>
    <property type="evidence" value="ECO:0007669"/>
    <property type="project" value="UniProtKB-SubCell"/>
</dbReference>
<dbReference type="PROSITE" id="PS00028">
    <property type="entry name" value="ZINC_FINGER_C2H2_1"/>
    <property type="match status" value="1"/>
</dbReference>
<dbReference type="SUPFAM" id="SSF57667">
    <property type="entry name" value="beta-beta-alpha zinc fingers"/>
    <property type="match status" value="1"/>
</dbReference>
<accession>A0A1L0BV06</accession>
<evidence type="ECO:0000256" key="6">
    <source>
        <dbReference type="PROSITE-ProRule" id="PRU00042"/>
    </source>
</evidence>
<dbReference type="Gene3D" id="3.30.160.60">
    <property type="entry name" value="Classic Zinc Finger"/>
    <property type="match status" value="1"/>
</dbReference>
<evidence type="ECO:0000259" key="8">
    <source>
        <dbReference type="PROSITE" id="PS50157"/>
    </source>
</evidence>
<evidence type="ECO:0000313" key="9">
    <source>
        <dbReference type="EMBL" id="SGZ55026.1"/>
    </source>
</evidence>
<name>A0A1L0BV06_9ASCO</name>
<dbReference type="Proteomes" id="UP000182259">
    <property type="component" value="Chromosome IV"/>
</dbReference>
<dbReference type="EMBL" id="LT635760">
    <property type="protein sequence ID" value="SGZ55169.1"/>
    <property type="molecule type" value="Genomic_DNA"/>
</dbReference>
<dbReference type="InterPro" id="IPR013087">
    <property type="entry name" value="Znf_C2H2_type"/>
</dbReference>
<keyword evidence="3 6" id="KW-0863">Zinc-finger</keyword>
<evidence type="ECO:0000313" key="12">
    <source>
        <dbReference type="Proteomes" id="UP000182334"/>
    </source>
</evidence>
<dbReference type="GO" id="GO:0000981">
    <property type="term" value="F:DNA-binding transcription factor activity, RNA polymerase II-specific"/>
    <property type="evidence" value="ECO:0007669"/>
    <property type="project" value="TreeGrafter"/>
</dbReference>
<dbReference type="PANTHER" id="PTHR24396">
    <property type="entry name" value="ZINC FINGER PROTEIN"/>
    <property type="match status" value="1"/>
</dbReference>
<keyword evidence="2" id="KW-0479">Metal-binding</keyword>
<feature type="compositionally biased region" description="Polar residues" evidence="7">
    <location>
        <begin position="169"/>
        <end position="181"/>
    </location>
</feature>
<reference evidence="11 12" key="1">
    <citation type="submission" date="2016-10" db="EMBL/GenBank/DDBJ databases">
        <authorList>
            <person name="de Groot N.N."/>
        </authorList>
    </citation>
    <scope>NUCLEOTIDE SEQUENCE [LARGE SCALE GENOMIC DNA]</scope>
    <source>
        <strain evidence="10 12">CBS 141442</strain>
        <strain evidence="9 11">PYCC 4715</strain>
    </source>
</reference>
<dbReference type="STRING" id="45354.A0A1L0BV06"/>
<dbReference type="OrthoDB" id="9439903at2759"/>
<dbReference type="Proteomes" id="UP000182334">
    <property type="component" value="Chromosome V"/>
</dbReference>
<evidence type="ECO:0000256" key="2">
    <source>
        <dbReference type="ARBA" id="ARBA00022723"/>
    </source>
</evidence>
<dbReference type="InterPro" id="IPR036236">
    <property type="entry name" value="Znf_C2H2_sf"/>
</dbReference>
<organism evidence="10 12">
    <name type="scientific">Sungouiella intermedia</name>
    <dbReference type="NCBI Taxonomy" id="45354"/>
    <lineage>
        <taxon>Eukaryota</taxon>
        <taxon>Fungi</taxon>
        <taxon>Dikarya</taxon>
        <taxon>Ascomycota</taxon>
        <taxon>Saccharomycotina</taxon>
        <taxon>Pichiomycetes</taxon>
        <taxon>Metschnikowiaceae</taxon>
        <taxon>Sungouiella</taxon>
    </lineage>
</organism>
<dbReference type="PROSITE" id="PS50157">
    <property type="entry name" value="ZINC_FINGER_C2H2_2"/>
    <property type="match status" value="1"/>
</dbReference>
<sequence>MSEVTKPFRRNTPAWVMHLALLPVVGPLFWFLGLVLSTILPTRNDNIAPQKLKKKLVEQPECAGLFPSMDTASALPHEPFTVSKSSTSQAPQPCSTGLTTRLLPFKNSNGEIEWAFTDELPPGSELDAFKSAEVMNLKLDKSNDILSPVTSNSSNNDSLISNKKLVSVSTLPQVNTPSSTSSEDDKNKDEDAEGDDGTGVHQCPHCLSRFKMRGYLTRHLKKHAAEKAYQCPFHKSSIYKDENDITHKCHPSGGFSRRDTYKTHLKSRHFRYPKGTSIKSRNLSPGNCSMCGEWFENGEIWCEIHIEGGECKYLPLGFKGKSRIKNRLKKQMNRMIKEQRQKLKAGTSGSVVTGDYQLPSLNTPNSVNTPIHGSNSYEYNHSPTMSVGSPIGPHQIPQQSLQESVYKQQAMLLHQVMQPEFALPADDDYDDDFCLDTDQLGAFAFQQPLPVFSEMAPSLGGFNSYPKQVVPQYN</sequence>
<evidence type="ECO:0000256" key="3">
    <source>
        <dbReference type="ARBA" id="ARBA00022771"/>
    </source>
</evidence>
<dbReference type="PANTHER" id="PTHR24396:SF19">
    <property type="entry name" value="FI01119P"/>
    <property type="match status" value="1"/>
</dbReference>
<keyword evidence="5" id="KW-0539">Nucleus</keyword>
<gene>
    <name evidence="9" type="ORF">SAMEA4029009_CIC11G00000005458</name>
    <name evidence="10" type="ORF">SAMEA4029010_CIC11G00000003103</name>
</gene>